<feature type="binding site" evidence="8">
    <location>
        <begin position="8"/>
        <end position="10"/>
    </location>
    <ligand>
        <name>GTP</name>
        <dbReference type="ChEBI" id="CHEBI:37565"/>
    </ligand>
</feature>
<feature type="binding site" evidence="8">
    <location>
        <position position="97"/>
    </location>
    <ligand>
        <name>GTP</name>
        <dbReference type="ChEBI" id="CHEBI:37565"/>
    </ligand>
</feature>
<dbReference type="GO" id="GO:0005525">
    <property type="term" value="F:GTP binding"/>
    <property type="evidence" value="ECO:0007669"/>
    <property type="project" value="UniProtKB-UniRule"/>
</dbReference>
<keyword evidence="1 8" id="KW-0963">Cytoplasm</keyword>
<dbReference type="STRING" id="1236973.JCM9157_3376"/>
<dbReference type="PANTHER" id="PTHR19136:SF81">
    <property type="entry name" value="MOLYBDENUM COFACTOR GUANYLYLTRANSFERASE"/>
    <property type="match status" value="1"/>
</dbReference>
<dbReference type="InterPro" id="IPR025877">
    <property type="entry name" value="MobA-like_NTP_Trfase"/>
</dbReference>
<dbReference type="RefSeq" id="WP_035666032.1">
    <property type="nucleotide sequence ID" value="NZ_BAUV01000030.1"/>
</dbReference>
<evidence type="ECO:0000256" key="8">
    <source>
        <dbReference type="HAMAP-Rule" id="MF_00316"/>
    </source>
</evidence>
<dbReference type="eggNOG" id="COG0746">
    <property type="taxonomic scope" value="Bacteria"/>
</dbReference>
<keyword evidence="2 8" id="KW-0808">Transferase</keyword>
<dbReference type="AlphaFoldDB" id="W4QX40"/>
<gene>
    <name evidence="8" type="primary">mobA</name>
    <name evidence="10" type="ORF">JCM9157_3376</name>
</gene>
<evidence type="ECO:0000256" key="6">
    <source>
        <dbReference type="ARBA" id="ARBA00023134"/>
    </source>
</evidence>
<comment type="similarity">
    <text evidence="8">Belongs to the MobA family.</text>
</comment>
<proteinExistence type="inferred from homology"/>
<comment type="function">
    <text evidence="8">Transfers a GMP moiety from GTP to Mo-molybdopterin (Mo-MPT) cofactor (Moco or molybdenum cofactor) to form Mo-molybdopterin guanine dinucleotide (Mo-MGD) cofactor.</text>
</comment>
<dbReference type="SUPFAM" id="SSF53448">
    <property type="entry name" value="Nucleotide-diphospho-sugar transferases"/>
    <property type="match status" value="1"/>
</dbReference>
<dbReference type="Proteomes" id="UP000018896">
    <property type="component" value="Unassembled WGS sequence"/>
</dbReference>
<dbReference type="InterPro" id="IPR013482">
    <property type="entry name" value="Molybde_CF_guanTrfase"/>
</dbReference>
<keyword evidence="4 8" id="KW-0547">Nucleotide-binding</keyword>
<dbReference type="EMBL" id="BAUV01000030">
    <property type="protein sequence ID" value="GAE36218.1"/>
    <property type="molecule type" value="Genomic_DNA"/>
</dbReference>
<evidence type="ECO:0000256" key="3">
    <source>
        <dbReference type="ARBA" id="ARBA00022723"/>
    </source>
</evidence>
<keyword evidence="5 8" id="KW-0460">Magnesium</keyword>
<dbReference type="OrthoDB" id="9788394at2"/>
<protein>
    <recommendedName>
        <fullName evidence="8">Probable molybdenum cofactor guanylyltransferase</fullName>
        <shortName evidence="8">MoCo guanylyltransferase</shortName>
        <ecNumber evidence="8">2.7.7.77</ecNumber>
    </recommendedName>
    <alternativeName>
        <fullName evidence="8">GTP:molybdopterin guanylyltransferase</fullName>
    </alternativeName>
    <alternativeName>
        <fullName evidence="8">Mo-MPT guanylyltransferase</fullName>
    </alternativeName>
    <alternativeName>
        <fullName evidence="8">Molybdopterin guanylyltransferase</fullName>
    </alternativeName>
    <alternativeName>
        <fullName evidence="8">Molybdopterin-guanine dinucleotide synthase</fullName>
        <shortName evidence="8">MGD synthase</shortName>
    </alternativeName>
</protein>
<keyword evidence="6 8" id="KW-0342">GTP-binding</keyword>
<dbReference type="GO" id="GO:0046872">
    <property type="term" value="F:metal ion binding"/>
    <property type="evidence" value="ECO:0007669"/>
    <property type="project" value="UniProtKB-KW"/>
</dbReference>
<evidence type="ECO:0000256" key="4">
    <source>
        <dbReference type="ARBA" id="ARBA00022741"/>
    </source>
</evidence>
<feature type="domain" description="MobA-like NTP transferase" evidence="9">
    <location>
        <begin position="5"/>
        <end position="158"/>
    </location>
</feature>
<evidence type="ECO:0000313" key="11">
    <source>
        <dbReference type="Proteomes" id="UP000018896"/>
    </source>
</evidence>
<dbReference type="GO" id="GO:0061603">
    <property type="term" value="F:molybdenum cofactor guanylyltransferase activity"/>
    <property type="evidence" value="ECO:0007669"/>
    <property type="project" value="UniProtKB-EC"/>
</dbReference>
<accession>W4QX40</accession>
<evidence type="ECO:0000256" key="5">
    <source>
        <dbReference type="ARBA" id="ARBA00022842"/>
    </source>
</evidence>
<dbReference type="Pfam" id="PF12804">
    <property type="entry name" value="NTP_transf_3"/>
    <property type="match status" value="1"/>
</dbReference>
<comment type="caution">
    <text evidence="10">The sequence shown here is derived from an EMBL/GenBank/DDBJ whole genome shotgun (WGS) entry which is preliminary data.</text>
</comment>
<evidence type="ECO:0000259" key="9">
    <source>
        <dbReference type="Pfam" id="PF12804"/>
    </source>
</evidence>
<comment type="subcellular location">
    <subcellularLocation>
        <location evidence="8">Cytoplasm</location>
    </subcellularLocation>
</comment>
<feature type="binding site" evidence="8">
    <location>
        <position position="97"/>
    </location>
    <ligand>
        <name>Mg(2+)</name>
        <dbReference type="ChEBI" id="CHEBI:18420"/>
    </ligand>
</feature>
<dbReference type="Gene3D" id="3.90.550.10">
    <property type="entry name" value="Spore Coat Polysaccharide Biosynthesis Protein SpsA, Chain A"/>
    <property type="match status" value="1"/>
</dbReference>
<keyword evidence="7 8" id="KW-0501">Molybdenum cofactor biosynthesis</keyword>
<dbReference type="GO" id="GO:0005737">
    <property type="term" value="C:cytoplasm"/>
    <property type="evidence" value="ECO:0007669"/>
    <property type="project" value="UniProtKB-SubCell"/>
</dbReference>
<evidence type="ECO:0000256" key="1">
    <source>
        <dbReference type="ARBA" id="ARBA00022490"/>
    </source>
</evidence>
<comment type="caution">
    <text evidence="8">Lacks conserved residue(s) required for the propagation of feature annotation.</text>
</comment>
<name>W4QX40_HALA3</name>
<comment type="domain">
    <text evidence="8">The N-terminal domain determines nucleotide recognition and specific binding, while the C-terminal domain determines the specific binding to the target protein.</text>
</comment>
<dbReference type="InterPro" id="IPR029044">
    <property type="entry name" value="Nucleotide-diphossugar_trans"/>
</dbReference>
<organism evidence="10 11">
    <name type="scientific">Halalkalibacter akibai (strain ATCC 43226 / DSM 21942 / CIP 109018 / JCM 9157 / 1139)</name>
    <name type="common">Bacillus akibai</name>
    <dbReference type="NCBI Taxonomy" id="1236973"/>
    <lineage>
        <taxon>Bacteria</taxon>
        <taxon>Bacillati</taxon>
        <taxon>Bacillota</taxon>
        <taxon>Bacilli</taxon>
        <taxon>Bacillales</taxon>
        <taxon>Bacillaceae</taxon>
        <taxon>Halalkalibacter</taxon>
    </lineage>
</organism>
<keyword evidence="3 8" id="KW-0479">Metal-binding</keyword>
<evidence type="ECO:0000256" key="2">
    <source>
        <dbReference type="ARBA" id="ARBA00022679"/>
    </source>
</evidence>
<feature type="binding site" evidence="8">
    <location>
        <position position="20"/>
    </location>
    <ligand>
        <name>GTP</name>
        <dbReference type="ChEBI" id="CHEBI:37565"/>
    </ligand>
</feature>
<dbReference type="PANTHER" id="PTHR19136">
    <property type="entry name" value="MOLYBDENUM COFACTOR GUANYLYLTRANSFERASE"/>
    <property type="match status" value="1"/>
</dbReference>
<evidence type="ECO:0000313" key="10">
    <source>
        <dbReference type="EMBL" id="GAE36218.1"/>
    </source>
</evidence>
<keyword evidence="11" id="KW-1185">Reference proteome</keyword>
<sequence>MKMVGVVLAGGKSSRFGRPKMFEHYKGIPFYQHSVNALTRDPILDVYIITNNELADCFKGHVSVLVEEEPHNGPLQALVFAFESVQDGDWFFVLAADVPFVTAEFVTELTEHISTDLDVVIPVTNGQQQPLLALYHRRCLPVAKEILATNKRSMKPLLDKVRIKTVAFSETQKDFININTEADWAREQN</sequence>
<dbReference type="HAMAP" id="MF_00316">
    <property type="entry name" value="MobA"/>
    <property type="match status" value="1"/>
</dbReference>
<reference evidence="10 11" key="1">
    <citation type="journal article" date="2014" name="Genome Announc.">
        <title>Draft Genome Sequences of Three Alkaliphilic Bacillus Strains, Bacillus wakoensis JCM 9140T, Bacillus akibai JCM 9157T, and Bacillus hemicellulosilyticus JCM 9152T.</title>
        <authorList>
            <person name="Yuki M."/>
            <person name="Oshima K."/>
            <person name="Suda W."/>
            <person name="Oshida Y."/>
            <person name="Kitamura K."/>
            <person name="Iida T."/>
            <person name="Hattori M."/>
            <person name="Ohkuma M."/>
        </authorList>
    </citation>
    <scope>NUCLEOTIDE SEQUENCE [LARGE SCALE GENOMIC DNA]</scope>
    <source>
        <strain evidence="10 11">JCM 9157</strain>
    </source>
</reference>
<comment type="catalytic activity">
    <reaction evidence="8">
        <text>Mo-molybdopterin + GTP + H(+) = Mo-molybdopterin guanine dinucleotide + diphosphate</text>
        <dbReference type="Rhea" id="RHEA:34243"/>
        <dbReference type="ChEBI" id="CHEBI:15378"/>
        <dbReference type="ChEBI" id="CHEBI:33019"/>
        <dbReference type="ChEBI" id="CHEBI:37565"/>
        <dbReference type="ChEBI" id="CHEBI:71302"/>
        <dbReference type="ChEBI" id="CHEBI:71310"/>
        <dbReference type="EC" id="2.7.7.77"/>
    </reaction>
</comment>
<dbReference type="GO" id="GO:0006777">
    <property type="term" value="P:Mo-molybdopterin cofactor biosynthetic process"/>
    <property type="evidence" value="ECO:0007669"/>
    <property type="project" value="UniProtKB-KW"/>
</dbReference>
<evidence type="ECO:0000256" key="7">
    <source>
        <dbReference type="ARBA" id="ARBA00023150"/>
    </source>
</evidence>
<dbReference type="EC" id="2.7.7.77" evidence="8"/>
<dbReference type="CDD" id="cd02503">
    <property type="entry name" value="MobA"/>
    <property type="match status" value="1"/>
</dbReference>
<comment type="cofactor">
    <cofactor evidence="8">
        <name>Mg(2+)</name>
        <dbReference type="ChEBI" id="CHEBI:18420"/>
    </cofactor>
</comment>